<evidence type="ECO:0000256" key="1">
    <source>
        <dbReference type="SAM" id="MobiDB-lite"/>
    </source>
</evidence>
<accession>A0AAW2PWD9</accession>
<dbReference type="EMBL" id="JACGWK010000004">
    <property type="protein sequence ID" value="KAL0359792.1"/>
    <property type="molecule type" value="Genomic_DNA"/>
</dbReference>
<feature type="region of interest" description="Disordered" evidence="1">
    <location>
        <begin position="1"/>
        <end position="42"/>
    </location>
</feature>
<dbReference type="AlphaFoldDB" id="A0AAW2PWD9"/>
<gene>
    <name evidence="2" type="ORF">Sangu_0828600</name>
</gene>
<sequence length="82" mass="9004">MSTWFPPEKPRQGDIPGSDYRDSELSRGPLTPGSSTLGDSWLSAGLPRSRRRCIGNICQWECNSANFPRSLSNATITVGLIH</sequence>
<organism evidence="2">
    <name type="scientific">Sesamum angustifolium</name>
    <dbReference type="NCBI Taxonomy" id="2727405"/>
    <lineage>
        <taxon>Eukaryota</taxon>
        <taxon>Viridiplantae</taxon>
        <taxon>Streptophyta</taxon>
        <taxon>Embryophyta</taxon>
        <taxon>Tracheophyta</taxon>
        <taxon>Spermatophyta</taxon>
        <taxon>Magnoliopsida</taxon>
        <taxon>eudicotyledons</taxon>
        <taxon>Gunneridae</taxon>
        <taxon>Pentapetalae</taxon>
        <taxon>asterids</taxon>
        <taxon>lamiids</taxon>
        <taxon>Lamiales</taxon>
        <taxon>Pedaliaceae</taxon>
        <taxon>Sesamum</taxon>
    </lineage>
</organism>
<comment type="caution">
    <text evidence="2">The sequence shown here is derived from an EMBL/GenBank/DDBJ whole genome shotgun (WGS) entry which is preliminary data.</text>
</comment>
<reference evidence="2" key="2">
    <citation type="journal article" date="2024" name="Plant">
        <title>Genomic evolution and insights into agronomic trait innovations of Sesamum species.</title>
        <authorList>
            <person name="Miao H."/>
            <person name="Wang L."/>
            <person name="Qu L."/>
            <person name="Liu H."/>
            <person name="Sun Y."/>
            <person name="Le M."/>
            <person name="Wang Q."/>
            <person name="Wei S."/>
            <person name="Zheng Y."/>
            <person name="Lin W."/>
            <person name="Duan Y."/>
            <person name="Cao H."/>
            <person name="Xiong S."/>
            <person name="Wang X."/>
            <person name="Wei L."/>
            <person name="Li C."/>
            <person name="Ma Q."/>
            <person name="Ju M."/>
            <person name="Zhao R."/>
            <person name="Li G."/>
            <person name="Mu C."/>
            <person name="Tian Q."/>
            <person name="Mei H."/>
            <person name="Zhang T."/>
            <person name="Gao T."/>
            <person name="Zhang H."/>
        </authorList>
    </citation>
    <scope>NUCLEOTIDE SEQUENCE</scope>
    <source>
        <strain evidence="2">G01</strain>
    </source>
</reference>
<reference evidence="2" key="1">
    <citation type="submission" date="2020-06" db="EMBL/GenBank/DDBJ databases">
        <authorList>
            <person name="Li T."/>
            <person name="Hu X."/>
            <person name="Zhang T."/>
            <person name="Song X."/>
            <person name="Zhang H."/>
            <person name="Dai N."/>
            <person name="Sheng W."/>
            <person name="Hou X."/>
            <person name="Wei L."/>
        </authorList>
    </citation>
    <scope>NUCLEOTIDE SEQUENCE</scope>
    <source>
        <strain evidence="2">G01</strain>
        <tissue evidence="2">Leaf</tissue>
    </source>
</reference>
<evidence type="ECO:0000313" key="2">
    <source>
        <dbReference type="EMBL" id="KAL0359792.1"/>
    </source>
</evidence>
<name>A0AAW2PWD9_9LAMI</name>
<proteinExistence type="predicted"/>
<protein>
    <submittedName>
        <fullName evidence="2">Uncharacterized protein</fullName>
    </submittedName>
</protein>